<keyword evidence="2" id="KW-1185">Reference proteome</keyword>
<dbReference type="EMBL" id="JADCNL010000003">
    <property type="protein sequence ID" value="KAG0488403.1"/>
    <property type="molecule type" value="Genomic_DNA"/>
</dbReference>
<gene>
    <name evidence="1" type="ORF">HPP92_007214</name>
</gene>
<reference evidence="1 2" key="1">
    <citation type="journal article" date="2020" name="Nat. Food">
        <title>A phased Vanilla planifolia genome enables genetic improvement of flavour and production.</title>
        <authorList>
            <person name="Hasing T."/>
            <person name="Tang H."/>
            <person name="Brym M."/>
            <person name="Khazi F."/>
            <person name="Huang T."/>
            <person name="Chambers A.H."/>
        </authorList>
    </citation>
    <scope>NUCLEOTIDE SEQUENCE [LARGE SCALE GENOMIC DNA]</scope>
    <source>
        <tissue evidence="1">Leaf</tissue>
    </source>
</reference>
<dbReference type="AlphaFoldDB" id="A0A835RLH4"/>
<proteinExistence type="predicted"/>
<comment type="caution">
    <text evidence="1">The sequence shown here is derived from an EMBL/GenBank/DDBJ whole genome shotgun (WGS) entry which is preliminary data.</text>
</comment>
<name>A0A835RLH4_VANPL</name>
<protein>
    <submittedName>
        <fullName evidence="1">Uncharacterized protein</fullName>
    </submittedName>
</protein>
<dbReference type="Proteomes" id="UP000636800">
    <property type="component" value="Chromosome 3"/>
</dbReference>
<dbReference type="OrthoDB" id="1875580at2759"/>
<evidence type="ECO:0000313" key="1">
    <source>
        <dbReference type="EMBL" id="KAG0488403.1"/>
    </source>
</evidence>
<organism evidence="1 2">
    <name type="scientific">Vanilla planifolia</name>
    <name type="common">Vanilla</name>
    <dbReference type="NCBI Taxonomy" id="51239"/>
    <lineage>
        <taxon>Eukaryota</taxon>
        <taxon>Viridiplantae</taxon>
        <taxon>Streptophyta</taxon>
        <taxon>Embryophyta</taxon>
        <taxon>Tracheophyta</taxon>
        <taxon>Spermatophyta</taxon>
        <taxon>Magnoliopsida</taxon>
        <taxon>Liliopsida</taxon>
        <taxon>Asparagales</taxon>
        <taxon>Orchidaceae</taxon>
        <taxon>Vanilloideae</taxon>
        <taxon>Vanilleae</taxon>
        <taxon>Vanilla</taxon>
    </lineage>
</organism>
<sequence>MFHVADRHKAHRTLVRPGRGINKLSIHCIVTKVQYTFSFKRAFGPPNGKRPIRIRCPIWAPIRVESRLSSLATKTDSCFDANKSGKNEATYSPLSSSKTGRQVNAYGRDGMHSEFAILGISNSMRILSASDSDRVYPFARSQVMRTQVMRIGLCVSPCQGCGDPGSLRNSQVIS</sequence>
<evidence type="ECO:0000313" key="2">
    <source>
        <dbReference type="Proteomes" id="UP000636800"/>
    </source>
</evidence>
<accession>A0A835RLH4</accession>